<dbReference type="EMBL" id="JAEQMY010000113">
    <property type="protein sequence ID" value="MBL0407795.1"/>
    <property type="molecule type" value="Genomic_DNA"/>
</dbReference>
<evidence type="ECO:0000313" key="2">
    <source>
        <dbReference type="EMBL" id="MBL0407795.1"/>
    </source>
</evidence>
<dbReference type="Pfam" id="PF07750">
    <property type="entry name" value="GcrA"/>
    <property type="match status" value="1"/>
</dbReference>
<feature type="compositionally biased region" description="Polar residues" evidence="1">
    <location>
        <begin position="1"/>
        <end position="22"/>
    </location>
</feature>
<reference evidence="2" key="1">
    <citation type="submission" date="2021-01" db="EMBL/GenBank/DDBJ databases">
        <title>Microvirga sp.</title>
        <authorList>
            <person name="Kim M.K."/>
        </authorList>
    </citation>
    <scope>NUCLEOTIDE SEQUENCE</scope>
    <source>
        <strain evidence="2">5420S-16</strain>
    </source>
</reference>
<dbReference type="Proteomes" id="UP000605848">
    <property type="component" value="Unassembled WGS sequence"/>
</dbReference>
<name>A0A936ZKP3_9HYPH</name>
<gene>
    <name evidence="2" type="ORF">JKG68_28210</name>
</gene>
<proteinExistence type="predicted"/>
<evidence type="ECO:0000256" key="1">
    <source>
        <dbReference type="SAM" id="MobiDB-lite"/>
    </source>
</evidence>
<organism evidence="2 3">
    <name type="scientific">Microvirga aerilata</name>
    <dbReference type="NCBI Taxonomy" id="670292"/>
    <lineage>
        <taxon>Bacteria</taxon>
        <taxon>Pseudomonadati</taxon>
        <taxon>Pseudomonadota</taxon>
        <taxon>Alphaproteobacteria</taxon>
        <taxon>Hyphomicrobiales</taxon>
        <taxon>Methylobacteriaceae</taxon>
        <taxon>Microvirga</taxon>
    </lineage>
</organism>
<accession>A0A936ZKP3</accession>
<keyword evidence="3" id="KW-1185">Reference proteome</keyword>
<protein>
    <recommendedName>
        <fullName evidence="4">GcrA cell cycle regulator</fullName>
    </recommendedName>
</protein>
<evidence type="ECO:0008006" key="4">
    <source>
        <dbReference type="Google" id="ProtNLM"/>
    </source>
</evidence>
<dbReference type="AlphaFoldDB" id="A0A936ZKP3"/>
<sequence length="99" mass="11087">MGFPSDGSNRLPSVSQHATSVDPTERAKVSVMQEPDPRQRTKLLKIGTRQCRYIVSDDLRHAICCGAPTPEGSSWCDWHRRLVYVPAQPVKIRRDALAS</sequence>
<feature type="region of interest" description="Disordered" evidence="1">
    <location>
        <begin position="1"/>
        <end position="36"/>
    </location>
</feature>
<comment type="caution">
    <text evidence="2">The sequence shown here is derived from an EMBL/GenBank/DDBJ whole genome shotgun (WGS) entry which is preliminary data.</text>
</comment>
<dbReference type="InterPro" id="IPR011681">
    <property type="entry name" value="GcrA"/>
</dbReference>
<evidence type="ECO:0000313" key="3">
    <source>
        <dbReference type="Proteomes" id="UP000605848"/>
    </source>
</evidence>